<evidence type="ECO:0000313" key="1">
    <source>
        <dbReference type="EMBL" id="VEL25900.1"/>
    </source>
</evidence>
<dbReference type="AlphaFoldDB" id="A0A448X1V5"/>
<dbReference type="Proteomes" id="UP000784294">
    <property type="component" value="Unassembled WGS sequence"/>
</dbReference>
<comment type="caution">
    <text evidence="1">The sequence shown here is derived from an EMBL/GenBank/DDBJ whole genome shotgun (WGS) entry which is preliminary data.</text>
</comment>
<dbReference type="EMBL" id="CAAALY010076893">
    <property type="protein sequence ID" value="VEL25900.1"/>
    <property type="molecule type" value="Genomic_DNA"/>
</dbReference>
<accession>A0A448X1V5</accession>
<reference evidence="1" key="1">
    <citation type="submission" date="2018-11" db="EMBL/GenBank/DDBJ databases">
        <authorList>
            <consortium name="Pathogen Informatics"/>
        </authorList>
    </citation>
    <scope>NUCLEOTIDE SEQUENCE</scope>
</reference>
<proteinExistence type="predicted"/>
<sequence length="109" mass="12392">MIGPIVKSVYGQIIASTPPLALRPAPKPHIHYAFEVDSRWPREDRRKRRASASGLVYCRLGDCSIRMCGKSYQGLYQVKSTLKSNGRNLKRPNSKLLTNRQKTYKQACL</sequence>
<organism evidence="1 2">
    <name type="scientific">Protopolystoma xenopodis</name>
    <dbReference type="NCBI Taxonomy" id="117903"/>
    <lineage>
        <taxon>Eukaryota</taxon>
        <taxon>Metazoa</taxon>
        <taxon>Spiralia</taxon>
        <taxon>Lophotrochozoa</taxon>
        <taxon>Platyhelminthes</taxon>
        <taxon>Monogenea</taxon>
        <taxon>Polyopisthocotylea</taxon>
        <taxon>Polystomatidea</taxon>
        <taxon>Polystomatidae</taxon>
        <taxon>Protopolystoma</taxon>
    </lineage>
</organism>
<name>A0A448X1V5_9PLAT</name>
<keyword evidence="2" id="KW-1185">Reference proteome</keyword>
<protein>
    <submittedName>
        <fullName evidence="1">Uncharacterized protein</fullName>
    </submittedName>
</protein>
<evidence type="ECO:0000313" key="2">
    <source>
        <dbReference type="Proteomes" id="UP000784294"/>
    </source>
</evidence>
<gene>
    <name evidence="1" type="ORF">PXEA_LOCUS19340</name>
</gene>